<feature type="transmembrane region" description="Helical" evidence="5">
    <location>
        <begin position="21"/>
        <end position="45"/>
    </location>
</feature>
<proteinExistence type="predicted"/>
<evidence type="ECO:0000256" key="3">
    <source>
        <dbReference type="ARBA" id="ARBA00022989"/>
    </source>
</evidence>
<dbReference type="EMBL" id="SLZU01000010">
    <property type="protein sequence ID" value="TCS62000.1"/>
    <property type="molecule type" value="Genomic_DNA"/>
</dbReference>
<reference evidence="6 7" key="1">
    <citation type="submission" date="2019-03" db="EMBL/GenBank/DDBJ databases">
        <title>Genomic Encyclopedia of Type Strains, Phase IV (KMG-IV): sequencing the most valuable type-strain genomes for metagenomic binning, comparative biology and taxonomic classification.</title>
        <authorList>
            <person name="Goeker M."/>
        </authorList>
    </citation>
    <scope>NUCLEOTIDE SEQUENCE [LARGE SCALE GENOMIC DNA]</scope>
    <source>
        <strain evidence="6 7">DSM 104836</strain>
    </source>
</reference>
<evidence type="ECO:0000256" key="5">
    <source>
        <dbReference type="SAM" id="Phobius"/>
    </source>
</evidence>
<feature type="transmembrane region" description="Helical" evidence="5">
    <location>
        <begin position="127"/>
        <end position="156"/>
    </location>
</feature>
<sequence>MILSSFLAAIGQLGDARFRKVLILGVGLTIALLVGATAGFLWLLDGIIPEGVTLFGREITALDDFASWAAIGLMLLLSVFLMVPVASAITSMFLDDVAQAVEDKHYPQLPPATPVPFGDAVRDTVNFLGVLILANIVALILGLIFLPAWLFIFWGVNGFLLGREYYTLAAIRRVGRAEAKRLRSRNMGTIWLAGILMAMPLSVPLVNLVIPILGAATFTHLFHRLQARVPSG</sequence>
<feature type="transmembrane region" description="Helical" evidence="5">
    <location>
        <begin position="190"/>
        <end position="218"/>
    </location>
</feature>
<dbReference type="InterPro" id="IPR059112">
    <property type="entry name" value="CysZ/EI24"/>
</dbReference>
<feature type="transmembrane region" description="Helical" evidence="5">
    <location>
        <begin position="65"/>
        <end position="86"/>
    </location>
</feature>
<evidence type="ECO:0000256" key="2">
    <source>
        <dbReference type="ARBA" id="ARBA00022692"/>
    </source>
</evidence>
<gene>
    <name evidence="6" type="ORF">EDD52_110175</name>
</gene>
<evidence type="ECO:0000256" key="1">
    <source>
        <dbReference type="ARBA" id="ARBA00004141"/>
    </source>
</evidence>
<name>A0A4R3JBD4_9RHOB</name>
<keyword evidence="3 5" id="KW-1133">Transmembrane helix</keyword>
<keyword evidence="4 5" id="KW-0472">Membrane</keyword>
<organism evidence="6 7">
    <name type="scientific">Primorskyibacter sedentarius</name>
    <dbReference type="NCBI Taxonomy" id="745311"/>
    <lineage>
        <taxon>Bacteria</taxon>
        <taxon>Pseudomonadati</taxon>
        <taxon>Pseudomonadota</taxon>
        <taxon>Alphaproteobacteria</taxon>
        <taxon>Rhodobacterales</taxon>
        <taxon>Roseobacteraceae</taxon>
        <taxon>Primorskyibacter</taxon>
    </lineage>
</organism>
<comment type="caution">
    <text evidence="6">The sequence shown here is derived from an EMBL/GenBank/DDBJ whole genome shotgun (WGS) entry which is preliminary data.</text>
</comment>
<evidence type="ECO:0000313" key="6">
    <source>
        <dbReference type="EMBL" id="TCS62000.1"/>
    </source>
</evidence>
<dbReference type="RefSeq" id="WP_132246200.1">
    <property type="nucleotide sequence ID" value="NZ_SLZU01000010.1"/>
</dbReference>
<dbReference type="Pfam" id="PF07264">
    <property type="entry name" value="EI24"/>
    <property type="match status" value="1"/>
</dbReference>
<keyword evidence="7" id="KW-1185">Reference proteome</keyword>
<dbReference type="OrthoDB" id="5421146at2"/>
<accession>A0A4R3JBD4</accession>
<keyword evidence="2 5" id="KW-0812">Transmembrane</keyword>
<dbReference type="Proteomes" id="UP000295696">
    <property type="component" value="Unassembled WGS sequence"/>
</dbReference>
<comment type="subcellular location">
    <subcellularLocation>
        <location evidence="1">Membrane</location>
        <topology evidence="1">Multi-pass membrane protein</topology>
    </subcellularLocation>
</comment>
<evidence type="ECO:0000313" key="7">
    <source>
        <dbReference type="Proteomes" id="UP000295696"/>
    </source>
</evidence>
<evidence type="ECO:0000256" key="4">
    <source>
        <dbReference type="ARBA" id="ARBA00023136"/>
    </source>
</evidence>
<dbReference type="AlphaFoldDB" id="A0A4R3JBD4"/>
<protein>
    <submittedName>
        <fullName evidence="6">Uncharacterized protein involved in cysteine biosynthesis</fullName>
    </submittedName>
</protein>